<feature type="transmembrane region" description="Helical" evidence="4">
    <location>
        <begin position="248"/>
        <end position="272"/>
    </location>
</feature>
<feature type="transmembrane region" description="Helical" evidence="4">
    <location>
        <begin position="74"/>
        <end position="99"/>
    </location>
</feature>
<feature type="transmembrane region" description="Helical" evidence="4">
    <location>
        <begin position="199"/>
        <end position="219"/>
    </location>
</feature>
<feature type="transmembrane region" description="Helical" evidence="4">
    <location>
        <begin position="338"/>
        <end position="365"/>
    </location>
</feature>
<protein>
    <submittedName>
        <fullName evidence="6">Predicted arabinose efflux permease, MFS family</fullName>
    </submittedName>
</protein>
<feature type="transmembrane region" description="Helical" evidence="4">
    <location>
        <begin position="402"/>
        <end position="423"/>
    </location>
</feature>
<feature type="transmembrane region" description="Helical" evidence="4">
    <location>
        <begin position="136"/>
        <end position="158"/>
    </location>
</feature>
<dbReference type="GO" id="GO:0022857">
    <property type="term" value="F:transmembrane transporter activity"/>
    <property type="evidence" value="ECO:0007669"/>
    <property type="project" value="InterPro"/>
</dbReference>
<keyword evidence="2 4" id="KW-1133">Transmembrane helix</keyword>
<dbReference type="AlphaFoldDB" id="A0A1H6BE20"/>
<feature type="transmembrane region" description="Helical" evidence="4">
    <location>
        <begin position="284"/>
        <end position="302"/>
    </location>
</feature>
<dbReference type="Gene3D" id="1.20.1250.20">
    <property type="entry name" value="MFS general substrate transporter like domains"/>
    <property type="match status" value="1"/>
</dbReference>
<dbReference type="PANTHER" id="PTHR11360">
    <property type="entry name" value="MONOCARBOXYLATE TRANSPORTER"/>
    <property type="match status" value="1"/>
</dbReference>
<dbReference type="InterPro" id="IPR020846">
    <property type="entry name" value="MFS_dom"/>
</dbReference>
<sequence>MFKPRHARCRKLTVASSSDLALLLRASRILSLPASPRFPQHGPLLCGLALTRIIGWGSTFYAPGVLARPIEGEIGLSSTVVFGGITILLVTGAVIAPLLGRHLDREGTRRSMCVGAVICALGLALLGVAQGPVSYLASWFVLGIGHSMTLANVGNVTVAQLMGERTRRAIGIMMLATGLASAVFWPLTAVLNETYGWRMTWFIFAAMQIVIVLPIHAAIPSHSHAASSAGPALAVAEGRVPERLRGTAFWLIALAFSASGLVSWGLPLHLISLLQNSGLSNAEAVGIATLSGPATLMARLIDATLGERLPVERVALAGLLLGPLACLTLALVPMSLPVAAGFVLVFSSAMGVISVARATLPLALFGRRGFAAMLGRLTVPQNLAFAAAPLFFAFVIERFGTNPALVTSSVIQLVGLVAMFLLVRMLRRA</sequence>
<name>A0A1H6BE20_9HYPH</name>
<dbReference type="InterPro" id="IPR050327">
    <property type="entry name" value="Proton-linked_MCT"/>
</dbReference>
<keyword evidence="3 4" id="KW-0472">Membrane</keyword>
<accession>A0A1H6BE20</accession>
<evidence type="ECO:0000256" key="1">
    <source>
        <dbReference type="ARBA" id="ARBA00022692"/>
    </source>
</evidence>
<evidence type="ECO:0000259" key="5">
    <source>
        <dbReference type="PROSITE" id="PS50850"/>
    </source>
</evidence>
<feature type="transmembrane region" description="Helical" evidence="4">
    <location>
        <begin position="377"/>
        <end position="396"/>
    </location>
</feature>
<dbReference type="Proteomes" id="UP000236743">
    <property type="component" value="Unassembled WGS sequence"/>
</dbReference>
<dbReference type="PROSITE" id="PS50850">
    <property type="entry name" value="MFS"/>
    <property type="match status" value="1"/>
</dbReference>
<reference evidence="6 7" key="1">
    <citation type="submission" date="2016-10" db="EMBL/GenBank/DDBJ databases">
        <authorList>
            <person name="de Groot N.N."/>
        </authorList>
    </citation>
    <scope>NUCLEOTIDE SEQUENCE [LARGE SCALE GENOMIC DNA]</scope>
    <source>
        <strain evidence="6 7">DSM 26656</strain>
    </source>
</reference>
<feature type="transmembrane region" description="Helical" evidence="4">
    <location>
        <begin position="170"/>
        <end position="187"/>
    </location>
</feature>
<dbReference type="InterPro" id="IPR011701">
    <property type="entry name" value="MFS"/>
</dbReference>
<proteinExistence type="predicted"/>
<feature type="transmembrane region" description="Helical" evidence="4">
    <location>
        <begin position="314"/>
        <end position="332"/>
    </location>
</feature>
<evidence type="ECO:0000313" key="6">
    <source>
        <dbReference type="EMBL" id="SEG58565.1"/>
    </source>
</evidence>
<evidence type="ECO:0000313" key="7">
    <source>
        <dbReference type="Proteomes" id="UP000236743"/>
    </source>
</evidence>
<gene>
    <name evidence="6" type="ORF">SAMN04488115_107132</name>
</gene>
<organism evidence="6 7">
    <name type="scientific">Bosea lathyri</name>
    <dbReference type="NCBI Taxonomy" id="1036778"/>
    <lineage>
        <taxon>Bacteria</taxon>
        <taxon>Pseudomonadati</taxon>
        <taxon>Pseudomonadota</taxon>
        <taxon>Alphaproteobacteria</taxon>
        <taxon>Hyphomicrobiales</taxon>
        <taxon>Boseaceae</taxon>
        <taxon>Bosea</taxon>
    </lineage>
</organism>
<evidence type="ECO:0000256" key="3">
    <source>
        <dbReference type="ARBA" id="ARBA00023136"/>
    </source>
</evidence>
<dbReference type="EMBL" id="FNUY01000007">
    <property type="protein sequence ID" value="SEG58565.1"/>
    <property type="molecule type" value="Genomic_DNA"/>
</dbReference>
<dbReference type="SUPFAM" id="SSF103473">
    <property type="entry name" value="MFS general substrate transporter"/>
    <property type="match status" value="1"/>
</dbReference>
<evidence type="ECO:0000256" key="4">
    <source>
        <dbReference type="SAM" id="Phobius"/>
    </source>
</evidence>
<dbReference type="Pfam" id="PF07690">
    <property type="entry name" value="MFS_1"/>
    <property type="match status" value="1"/>
</dbReference>
<dbReference type="PANTHER" id="PTHR11360:SF290">
    <property type="entry name" value="MONOCARBOXYLATE MFS PERMEASE"/>
    <property type="match status" value="1"/>
</dbReference>
<keyword evidence="7" id="KW-1185">Reference proteome</keyword>
<keyword evidence="1 4" id="KW-0812">Transmembrane</keyword>
<feature type="domain" description="Major facilitator superfamily (MFS) profile" evidence="5">
    <location>
        <begin position="44"/>
        <end position="427"/>
    </location>
</feature>
<evidence type="ECO:0000256" key="2">
    <source>
        <dbReference type="ARBA" id="ARBA00022989"/>
    </source>
</evidence>
<feature type="transmembrane region" description="Helical" evidence="4">
    <location>
        <begin position="111"/>
        <end position="130"/>
    </location>
</feature>
<dbReference type="InterPro" id="IPR036259">
    <property type="entry name" value="MFS_trans_sf"/>
</dbReference>